<organism evidence="4 5">
    <name type="scientific">Candidatus Bilophila faecipullorum</name>
    <dbReference type="NCBI Taxonomy" id="2838482"/>
    <lineage>
        <taxon>Bacteria</taxon>
        <taxon>Pseudomonadati</taxon>
        <taxon>Thermodesulfobacteriota</taxon>
        <taxon>Desulfovibrionia</taxon>
        <taxon>Desulfovibrionales</taxon>
        <taxon>Desulfovibrionaceae</taxon>
        <taxon>Bilophila</taxon>
    </lineage>
</organism>
<dbReference type="GO" id="GO:0008233">
    <property type="term" value="F:peptidase activity"/>
    <property type="evidence" value="ECO:0007669"/>
    <property type="project" value="UniProtKB-KW"/>
</dbReference>
<accession>A0A9D1QXC6</accession>
<dbReference type="InterPro" id="IPR001539">
    <property type="entry name" value="Peptidase_U32"/>
</dbReference>
<dbReference type="PROSITE" id="PS01276">
    <property type="entry name" value="PEPTIDASE_U32"/>
    <property type="match status" value="1"/>
</dbReference>
<comment type="similarity">
    <text evidence="3">Belongs to the peptidase U32 family.</text>
</comment>
<dbReference type="InterPro" id="IPR051454">
    <property type="entry name" value="RNA/ubiquinone_mod_enzymes"/>
</dbReference>
<dbReference type="EMBL" id="DXGI01000019">
    <property type="protein sequence ID" value="HIW77628.1"/>
    <property type="molecule type" value="Genomic_DNA"/>
</dbReference>
<keyword evidence="1" id="KW-0645">Protease</keyword>
<dbReference type="Pfam" id="PF01136">
    <property type="entry name" value="Peptidase_U32"/>
    <property type="match status" value="1"/>
</dbReference>
<evidence type="ECO:0000256" key="1">
    <source>
        <dbReference type="ARBA" id="ARBA00022670"/>
    </source>
</evidence>
<gene>
    <name evidence="4" type="ORF">H9874_00575</name>
</gene>
<reference evidence="4" key="1">
    <citation type="journal article" date="2021" name="PeerJ">
        <title>Extensive microbial diversity within the chicken gut microbiome revealed by metagenomics and culture.</title>
        <authorList>
            <person name="Gilroy R."/>
            <person name="Ravi A."/>
            <person name="Getino M."/>
            <person name="Pursley I."/>
            <person name="Horton D.L."/>
            <person name="Alikhan N.F."/>
            <person name="Baker D."/>
            <person name="Gharbi K."/>
            <person name="Hall N."/>
            <person name="Watson M."/>
            <person name="Adriaenssens E.M."/>
            <person name="Foster-Nyarko E."/>
            <person name="Jarju S."/>
            <person name="Secka A."/>
            <person name="Antonio M."/>
            <person name="Oren A."/>
            <person name="Chaudhuri R.R."/>
            <person name="La Ragione R."/>
            <person name="Hildebrand F."/>
            <person name="Pallen M.J."/>
        </authorList>
    </citation>
    <scope>NUCLEOTIDE SEQUENCE</scope>
    <source>
        <strain evidence="4">ChiSxjej5B17-1746</strain>
    </source>
</reference>
<evidence type="ECO:0000313" key="4">
    <source>
        <dbReference type="EMBL" id="HIW77628.1"/>
    </source>
</evidence>
<evidence type="ECO:0000256" key="2">
    <source>
        <dbReference type="ARBA" id="ARBA00022801"/>
    </source>
</evidence>
<dbReference type="PANTHER" id="PTHR30217:SF6">
    <property type="entry name" value="TRNA HYDROXYLATION PROTEIN P"/>
    <property type="match status" value="1"/>
</dbReference>
<evidence type="ECO:0000256" key="3">
    <source>
        <dbReference type="ARBA" id="ARBA00038374"/>
    </source>
</evidence>
<sequence length="413" mass="44956">MRAGLPELLAPAGGREQFEAALLYGADAVYMGGPELSLRTACEGFSPAELVAAVGEAHARGVRVYYCLNALPYDAHLPAVEEALERLPESGVDGLIAADPGVIWLARRRCPSVPLHLSTQAHSVNAAAVAFWREAGIGRVNLARELAFRDMRALAGAFPDMEFEAFVHGAMCLALSGHCLLSAWVNGRPANQGRCTQPCRFDYRAFALVVEEQKRAGEPLWEVRQGEAFSGFWAPQDLCLLRYVGCLADSGIAALKLEGRTKSGGYVAQVTDVYRTALSRHASRRAGTASSPEWTTSALLEELFQTSTRPLSTGFFLPRRRVEAPRAGFAARPVAARLIEPLRGGWKVQVRSVWRADREAAVLLPGLRRPALRPGAYGLENHRGERTDILHPGMEGALRCEMEGLRAGLYIRA</sequence>
<dbReference type="PANTHER" id="PTHR30217">
    <property type="entry name" value="PEPTIDASE U32 FAMILY"/>
    <property type="match status" value="1"/>
</dbReference>
<reference evidence="4" key="2">
    <citation type="submission" date="2021-04" db="EMBL/GenBank/DDBJ databases">
        <authorList>
            <person name="Gilroy R."/>
        </authorList>
    </citation>
    <scope>NUCLEOTIDE SEQUENCE</scope>
    <source>
        <strain evidence="4">ChiSxjej5B17-1746</strain>
    </source>
</reference>
<comment type="caution">
    <text evidence="4">The sequence shown here is derived from an EMBL/GenBank/DDBJ whole genome shotgun (WGS) entry which is preliminary data.</text>
</comment>
<proteinExistence type="inferred from homology"/>
<name>A0A9D1QXC6_9BACT</name>
<evidence type="ECO:0000313" key="5">
    <source>
        <dbReference type="Proteomes" id="UP000824264"/>
    </source>
</evidence>
<dbReference type="AlphaFoldDB" id="A0A9D1QXC6"/>
<dbReference type="Proteomes" id="UP000824264">
    <property type="component" value="Unassembled WGS sequence"/>
</dbReference>
<keyword evidence="2" id="KW-0378">Hydrolase</keyword>
<protein>
    <submittedName>
        <fullName evidence="4">U32 family peptidase</fullName>
    </submittedName>
</protein>
<dbReference type="GO" id="GO:0006508">
    <property type="term" value="P:proteolysis"/>
    <property type="evidence" value="ECO:0007669"/>
    <property type="project" value="UniProtKB-KW"/>
</dbReference>